<organism evidence="2 3">
    <name type="scientific">Psychromonas arctica</name>
    <dbReference type="NCBI Taxonomy" id="168275"/>
    <lineage>
        <taxon>Bacteria</taxon>
        <taxon>Pseudomonadati</taxon>
        <taxon>Pseudomonadota</taxon>
        <taxon>Gammaproteobacteria</taxon>
        <taxon>Alteromonadales</taxon>
        <taxon>Psychromonadaceae</taxon>
        <taxon>Psychromonas</taxon>
    </lineage>
</organism>
<evidence type="ECO:0000259" key="1">
    <source>
        <dbReference type="Pfam" id="PF01863"/>
    </source>
</evidence>
<dbReference type="PANTHER" id="PTHR30399">
    <property type="entry name" value="UNCHARACTERIZED PROTEIN YGJP"/>
    <property type="match status" value="1"/>
</dbReference>
<dbReference type="InterPro" id="IPR002725">
    <property type="entry name" value="YgjP-like_metallopeptidase"/>
</dbReference>
<dbReference type="PANTHER" id="PTHR30399:SF1">
    <property type="entry name" value="UTP PYROPHOSPHATASE"/>
    <property type="match status" value="1"/>
</dbReference>
<feature type="domain" description="YgjP-like metallopeptidase" evidence="1">
    <location>
        <begin position="60"/>
        <end position="159"/>
    </location>
</feature>
<dbReference type="Proteomes" id="UP001366060">
    <property type="component" value="Unassembled WGS sequence"/>
</dbReference>
<reference evidence="2 3" key="1">
    <citation type="submission" date="2024-02" db="EMBL/GenBank/DDBJ databases">
        <title>Bacteria isolated from the canopy kelp, Nereocystis luetkeana.</title>
        <authorList>
            <person name="Pfister C.A."/>
            <person name="Younker I.T."/>
            <person name="Light S.H."/>
        </authorList>
    </citation>
    <scope>NUCLEOTIDE SEQUENCE [LARGE SCALE GENOMIC DNA]</scope>
    <source>
        <strain evidence="2 3">TI.2.07</strain>
    </source>
</reference>
<sequence>MSRSLKQPTSLKYLSAYSPQVQSQIQTMLDQDKLGAFLLKKYPEQHTINNDKLLRDYVMELKNRYLRKSSPLSKITYDKKIHVVNNALGLHTFVSRVQGSKLKSKNEIRISELFKTAPEAFLEMIVVHELSHIREKNHDKAFYKLCEHMLPDYHQMEFEMRLYLTQLELKGGIY</sequence>
<keyword evidence="3" id="KW-1185">Reference proteome</keyword>
<evidence type="ECO:0000313" key="2">
    <source>
        <dbReference type="EMBL" id="MEL0660607.1"/>
    </source>
</evidence>
<accession>A0ABU9HGA2</accession>
<dbReference type="RefSeq" id="WP_341629020.1">
    <property type="nucleotide sequence ID" value="NZ_JBAKBA010000048.1"/>
</dbReference>
<protein>
    <submittedName>
        <fullName evidence="2">M48 family metallopeptidase</fullName>
    </submittedName>
</protein>
<dbReference type="InterPro" id="IPR053136">
    <property type="entry name" value="UTP_pyrophosphatase-like"/>
</dbReference>
<proteinExistence type="predicted"/>
<dbReference type="EMBL" id="JBAKBA010000048">
    <property type="protein sequence ID" value="MEL0660607.1"/>
    <property type="molecule type" value="Genomic_DNA"/>
</dbReference>
<gene>
    <name evidence="2" type="ORF">V6255_15810</name>
</gene>
<dbReference type="Pfam" id="PF01863">
    <property type="entry name" value="YgjP-like"/>
    <property type="match status" value="1"/>
</dbReference>
<dbReference type="Gene3D" id="3.30.2010.10">
    <property type="entry name" value="Metalloproteases ('zincins'), catalytic domain"/>
    <property type="match status" value="1"/>
</dbReference>
<dbReference type="CDD" id="cd07344">
    <property type="entry name" value="M48_yhfN_like"/>
    <property type="match status" value="1"/>
</dbReference>
<comment type="caution">
    <text evidence="2">The sequence shown here is derived from an EMBL/GenBank/DDBJ whole genome shotgun (WGS) entry which is preliminary data.</text>
</comment>
<name>A0ABU9HGA2_9GAMM</name>
<evidence type="ECO:0000313" key="3">
    <source>
        <dbReference type="Proteomes" id="UP001366060"/>
    </source>
</evidence>